<feature type="compositionally biased region" description="Polar residues" evidence="4">
    <location>
        <begin position="553"/>
        <end position="574"/>
    </location>
</feature>
<feature type="region of interest" description="Disordered" evidence="4">
    <location>
        <begin position="549"/>
        <end position="584"/>
    </location>
</feature>
<feature type="domain" description="Nucleoporin Nup159/Nup146 N-terminal" evidence="5">
    <location>
        <begin position="54"/>
        <end position="431"/>
    </location>
</feature>
<feature type="compositionally biased region" description="Polar residues" evidence="4">
    <location>
        <begin position="944"/>
        <end position="959"/>
    </location>
</feature>
<dbReference type="Proteomes" id="UP001302745">
    <property type="component" value="Unassembled WGS sequence"/>
</dbReference>
<keyword evidence="2" id="KW-0813">Transport</keyword>
<comment type="subcellular location">
    <subcellularLocation>
        <location evidence="1">Nucleus</location>
    </subcellularLocation>
</comment>
<feature type="compositionally biased region" description="Basic and acidic residues" evidence="4">
    <location>
        <begin position="794"/>
        <end position="806"/>
    </location>
</feature>
<dbReference type="Gene3D" id="2.130.10.10">
    <property type="entry name" value="YVTN repeat-like/Quinoprotein amine dehydrogenase"/>
    <property type="match status" value="1"/>
</dbReference>
<evidence type="ECO:0000256" key="2">
    <source>
        <dbReference type="ARBA" id="ARBA00022448"/>
    </source>
</evidence>
<feature type="compositionally biased region" description="Basic and acidic residues" evidence="4">
    <location>
        <begin position="1411"/>
        <end position="1420"/>
    </location>
</feature>
<organism evidence="6 7">
    <name type="scientific">Chaetomidium leptoderma</name>
    <dbReference type="NCBI Taxonomy" id="669021"/>
    <lineage>
        <taxon>Eukaryota</taxon>
        <taxon>Fungi</taxon>
        <taxon>Dikarya</taxon>
        <taxon>Ascomycota</taxon>
        <taxon>Pezizomycotina</taxon>
        <taxon>Sordariomycetes</taxon>
        <taxon>Sordariomycetidae</taxon>
        <taxon>Sordariales</taxon>
        <taxon>Chaetomiaceae</taxon>
        <taxon>Chaetomidium</taxon>
    </lineage>
</organism>
<keyword evidence="3" id="KW-0539">Nucleus</keyword>
<dbReference type="InterPro" id="IPR039462">
    <property type="entry name" value="Nup159/Nup146_N"/>
</dbReference>
<feature type="region of interest" description="Disordered" evidence="4">
    <location>
        <begin position="1331"/>
        <end position="1426"/>
    </location>
</feature>
<dbReference type="PANTHER" id="PTHR23193:SF23">
    <property type="entry name" value="NUCLEAR PORE COMPLEX PROTEIN NUP153"/>
    <property type="match status" value="1"/>
</dbReference>
<protein>
    <recommendedName>
        <fullName evidence="5">Nucleoporin Nup159/Nup146 N-terminal domain-containing protein</fullName>
    </recommendedName>
</protein>
<dbReference type="FunFam" id="2.130.10.10:FF:000645">
    <property type="entry name" value="Putative nuclear pore complex subunit Nup159"/>
    <property type="match status" value="1"/>
</dbReference>
<evidence type="ECO:0000313" key="6">
    <source>
        <dbReference type="EMBL" id="KAK4151678.1"/>
    </source>
</evidence>
<dbReference type="GO" id="GO:0006606">
    <property type="term" value="P:protein import into nucleus"/>
    <property type="evidence" value="ECO:0007669"/>
    <property type="project" value="TreeGrafter"/>
</dbReference>
<sequence>MAFGFGGVMSAPAGGVGGVTQAKDLEVIQTEGLGFLSIAGDAKVQLTSKWSPAPAATASLLSIASRKGLVAAAGPDAIHIATTESVRKAFEGEKNGDSEVRPFNPQARVPLPIRVSQLAFTADEQYLVLSAESGGGLAVYDVQALTQGATQSAFELSTNGETLRALIPNPMAESAGLCATVTNNGNLFLANLADRKLVSGSNGLTLRSQVSCAAWSAKGKQLVAGMADGSIFQMTPDGVEKAHIPKPPNLGDYHVASVAWLENNMLLVVHNPTNSQDPSVFHLITRQQPPGGTPTFTFQKVADPVEPFVSDKVPHHSILRLRDFPPNLQDLLLISSTATESVGLLSRSKTPLASDRPAGSITNVFTTTELADDSKRAQLPMGEDLTETYPVGTALDLSSKDKVYKPIPTDEIELSPGPLPGLWVLNNEGVLATWWIVYNESIRSGTTYPGIATGNTAAPAFTAPAPSAPTPSAFASPANKSPAFGSPAATPAAFGGPSTLGAKASPWSSAAGASTATAFGSSSFGSKPAAAAPGASAFGGSAFGSKPAPPAFGQSSSIGLGTKTSPWAAGSTSGAAPAFGQTGFPSAGGSPGKVFGSNGAAPATGGFATFAGKGGFAGLGGGASGGPSIFGSKPGGALTSSAPEVSMDTDTAFPPPAAKADKPALGSSSFVLGTTFKADKATANDNETPKEGIGMFGSGFGLSLDDAAKREAKDADMESTTPPQVQEKPKSVFSPAESTTPKNTPAPQKFGFANATPAGGSNLFGPKLSSSGGLSNIFGAPKPAATSIFGTPKVKQEDADKADLSKIPEAPLPPDATISKPPVQIEDGPLPPGFLKKESPPIPEAAPLPPDSIFTKPKPEAKEVEPPAADEAPLPPDFLAKPPSKQTPVLPAVPDSAGEEYLSEGELSEGEEEEEEEGEASEDGDYGSEAASEGSGVDVAKDLSPTTAFGGQTPGATPHSSFGGMGGSTFSTISRTEAEQRPLFGEITRNAPPLFPKAAPVPQSPRSPSPVRGSQRSSILRPTEPARSFSAPGAASHILGRRAPPAQSSLGYSTGQRPQVDPNVLAQRKLAEKMRAEEQLLIDPEDEGIQQILQSELEPTLEMHEFIAVQSRLETLNPGREEVPSACETLWRDINRMIDTLGLNSRSLQSFHLGHRTQGKPGGRHKEDLENPDDWVLVEAEEFGAILEEELAERLAKSRIQDLEGVEDAIKGFAKDLAKLRAKEEDLHKLVILHIDPDQAAATKSLPLSAEQATQQSELRRSYATFSQLLAETEEALTMLKTRIASAGGASGKTPVPTVEAIIRTIHKMTGMAEKRSGDIDVLENQMRRLRLGSATPVGPRSREGSPFVPSASVSTPQQQRRSMLMSPERDGSSGGSRLLTAMRDSPLASSVRGGGTPSSSPRKKMSMYSEGEKMELRAREAKRKGTLQMLRKSLAGAGPNVSRLRDDE</sequence>
<feature type="compositionally biased region" description="Low complexity" evidence="4">
    <location>
        <begin position="1009"/>
        <end position="1018"/>
    </location>
</feature>
<evidence type="ECO:0000256" key="1">
    <source>
        <dbReference type="ARBA" id="ARBA00004123"/>
    </source>
</evidence>
<comment type="caution">
    <text evidence="6">The sequence shown here is derived from an EMBL/GenBank/DDBJ whole genome shotgun (WGS) entry which is preliminary data.</text>
</comment>
<reference evidence="6" key="1">
    <citation type="journal article" date="2023" name="Mol. Phylogenet. Evol.">
        <title>Genome-scale phylogeny and comparative genomics of the fungal order Sordariales.</title>
        <authorList>
            <person name="Hensen N."/>
            <person name="Bonometti L."/>
            <person name="Westerberg I."/>
            <person name="Brannstrom I.O."/>
            <person name="Guillou S."/>
            <person name="Cros-Aarteil S."/>
            <person name="Calhoun S."/>
            <person name="Haridas S."/>
            <person name="Kuo A."/>
            <person name="Mondo S."/>
            <person name="Pangilinan J."/>
            <person name="Riley R."/>
            <person name="LaButti K."/>
            <person name="Andreopoulos B."/>
            <person name="Lipzen A."/>
            <person name="Chen C."/>
            <person name="Yan M."/>
            <person name="Daum C."/>
            <person name="Ng V."/>
            <person name="Clum A."/>
            <person name="Steindorff A."/>
            <person name="Ohm R.A."/>
            <person name="Martin F."/>
            <person name="Silar P."/>
            <person name="Natvig D.O."/>
            <person name="Lalanne C."/>
            <person name="Gautier V."/>
            <person name="Ament-Velasquez S.L."/>
            <person name="Kruys A."/>
            <person name="Hutchinson M.I."/>
            <person name="Powell A.J."/>
            <person name="Barry K."/>
            <person name="Miller A.N."/>
            <person name="Grigoriev I.V."/>
            <person name="Debuchy R."/>
            <person name="Gladieux P."/>
            <person name="Hiltunen Thoren M."/>
            <person name="Johannesson H."/>
        </authorList>
    </citation>
    <scope>NUCLEOTIDE SEQUENCE</scope>
    <source>
        <strain evidence="6">CBS 538.74</strain>
    </source>
</reference>
<feature type="compositionally biased region" description="Basic and acidic residues" evidence="4">
    <location>
        <begin position="707"/>
        <end position="716"/>
    </location>
</feature>
<dbReference type="Pfam" id="PF16755">
    <property type="entry name" value="Beta-prop_NUP159_NUP214"/>
    <property type="match status" value="1"/>
</dbReference>
<dbReference type="GO" id="GO:0006405">
    <property type="term" value="P:RNA export from nucleus"/>
    <property type="evidence" value="ECO:0007669"/>
    <property type="project" value="TreeGrafter"/>
</dbReference>
<evidence type="ECO:0000259" key="5">
    <source>
        <dbReference type="Pfam" id="PF16755"/>
    </source>
</evidence>
<name>A0AAN6VHL3_9PEZI</name>
<evidence type="ECO:0000313" key="7">
    <source>
        <dbReference type="Proteomes" id="UP001302745"/>
    </source>
</evidence>
<feature type="compositionally biased region" description="Polar residues" evidence="4">
    <location>
        <begin position="736"/>
        <end position="746"/>
    </location>
</feature>
<feature type="compositionally biased region" description="Pro residues" evidence="4">
    <location>
        <begin position="840"/>
        <end position="850"/>
    </location>
</feature>
<feature type="region of interest" description="Disordered" evidence="4">
    <location>
        <begin position="707"/>
        <end position="1031"/>
    </location>
</feature>
<evidence type="ECO:0000256" key="4">
    <source>
        <dbReference type="SAM" id="MobiDB-lite"/>
    </source>
</evidence>
<accession>A0AAN6VHL3</accession>
<dbReference type="PANTHER" id="PTHR23193">
    <property type="entry name" value="NUCLEAR PORE COMPLEX PROTEIN NUP"/>
    <property type="match status" value="1"/>
</dbReference>
<dbReference type="EMBL" id="MU857005">
    <property type="protein sequence ID" value="KAK4151678.1"/>
    <property type="molecule type" value="Genomic_DNA"/>
</dbReference>
<dbReference type="GO" id="GO:0008139">
    <property type="term" value="F:nuclear localization sequence binding"/>
    <property type="evidence" value="ECO:0007669"/>
    <property type="project" value="TreeGrafter"/>
</dbReference>
<dbReference type="GO" id="GO:0005643">
    <property type="term" value="C:nuclear pore"/>
    <property type="evidence" value="ECO:0007669"/>
    <property type="project" value="TreeGrafter"/>
</dbReference>
<feature type="compositionally biased region" description="Acidic residues" evidence="4">
    <location>
        <begin position="897"/>
        <end position="926"/>
    </location>
</feature>
<dbReference type="InterPro" id="IPR026054">
    <property type="entry name" value="Nucleoporin"/>
</dbReference>
<dbReference type="GO" id="GO:0017056">
    <property type="term" value="F:structural constituent of nuclear pore"/>
    <property type="evidence" value="ECO:0007669"/>
    <property type="project" value="TreeGrafter"/>
</dbReference>
<feature type="compositionally biased region" description="Polar residues" evidence="4">
    <location>
        <begin position="1352"/>
        <end position="1362"/>
    </location>
</feature>
<dbReference type="SUPFAM" id="SSF117289">
    <property type="entry name" value="Nucleoporin domain"/>
    <property type="match status" value="1"/>
</dbReference>
<reference evidence="6" key="2">
    <citation type="submission" date="2023-05" db="EMBL/GenBank/DDBJ databases">
        <authorList>
            <consortium name="Lawrence Berkeley National Laboratory"/>
            <person name="Steindorff A."/>
            <person name="Hensen N."/>
            <person name="Bonometti L."/>
            <person name="Westerberg I."/>
            <person name="Brannstrom I.O."/>
            <person name="Guillou S."/>
            <person name="Cros-Aarteil S."/>
            <person name="Calhoun S."/>
            <person name="Haridas S."/>
            <person name="Kuo A."/>
            <person name="Mondo S."/>
            <person name="Pangilinan J."/>
            <person name="Riley R."/>
            <person name="Labutti K."/>
            <person name="Andreopoulos B."/>
            <person name="Lipzen A."/>
            <person name="Chen C."/>
            <person name="Yanf M."/>
            <person name="Daum C."/>
            <person name="Ng V."/>
            <person name="Clum A."/>
            <person name="Ohm R."/>
            <person name="Martin F."/>
            <person name="Silar P."/>
            <person name="Natvig D."/>
            <person name="Lalanne C."/>
            <person name="Gautier V."/>
            <person name="Ament-Velasquez S.L."/>
            <person name="Kruys A."/>
            <person name="Hutchinson M.I."/>
            <person name="Powell A.J."/>
            <person name="Barry K."/>
            <person name="Miller A.N."/>
            <person name="Grigoriev I.V."/>
            <person name="Debuchy R."/>
            <person name="Gladieux P."/>
            <person name="Thoren M.H."/>
            <person name="Johannesson H."/>
        </authorList>
    </citation>
    <scope>NUCLEOTIDE SEQUENCE</scope>
    <source>
        <strain evidence="6">CBS 538.74</strain>
    </source>
</reference>
<gene>
    <name evidence="6" type="ORF">C8A00DRAFT_35678</name>
</gene>
<evidence type="ECO:0000256" key="3">
    <source>
        <dbReference type="ARBA" id="ARBA00023242"/>
    </source>
</evidence>
<proteinExistence type="predicted"/>
<keyword evidence="7" id="KW-1185">Reference proteome</keyword>
<dbReference type="InterPro" id="IPR015943">
    <property type="entry name" value="WD40/YVTN_repeat-like_dom_sf"/>
</dbReference>